<dbReference type="RefSeq" id="WP_078706969.1">
    <property type="nucleotide sequence ID" value="NZ_FUXL01000002.1"/>
</dbReference>
<keyword evidence="2" id="KW-0812">Transmembrane</keyword>
<keyword evidence="2" id="KW-0472">Membrane</keyword>
<dbReference type="AlphaFoldDB" id="A0A1T4MV06"/>
<dbReference type="STRING" id="1365950.SAMN05428963_102303"/>
<keyword evidence="2" id="KW-1133">Transmembrane helix</keyword>
<dbReference type="Pfam" id="PF07386">
    <property type="entry name" value="DUF1499"/>
    <property type="match status" value="1"/>
</dbReference>
<reference evidence="3 4" key="1">
    <citation type="submission" date="2017-02" db="EMBL/GenBank/DDBJ databases">
        <authorList>
            <person name="Peterson S.W."/>
        </authorList>
    </citation>
    <scope>NUCLEOTIDE SEQUENCE [LARGE SCALE GENOMIC DNA]</scope>
    <source>
        <strain evidence="3 4">USBA 369</strain>
    </source>
</reference>
<dbReference type="EMBL" id="FUXL01000002">
    <property type="protein sequence ID" value="SJZ70822.1"/>
    <property type="molecule type" value="Genomic_DNA"/>
</dbReference>
<feature type="transmembrane region" description="Helical" evidence="2">
    <location>
        <begin position="92"/>
        <end position="112"/>
    </location>
</feature>
<evidence type="ECO:0000313" key="4">
    <source>
        <dbReference type="Proteomes" id="UP000190135"/>
    </source>
</evidence>
<evidence type="ECO:0000256" key="2">
    <source>
        <dbReference type="SAM" id="Phobius"/>
    </source>
</evidence>
<feature type="transmembrane region" description="Helical" evidence="2">
    <location>
        <begin position="54"/>
        <end position="80"/>
    </location>
</feature>
<feature type="region of interest" description="Disordered" evidence="1">
    <location>
        <begin position="179"/>
        <end position="201"/>
    </location>
</feature>
<feature type="transmembrane region" description="Helical" evidence="2">
    <location>
        <begin position="30"/>
        <end position="48"/>
    </location>
</feature>
<evidence type="ECO:0000256" key="1">
    <source>
        <dbReference type="SAM" id="MobiDB-lite"/>
    </source>
</evidence>
<accession>A0A1T4MV06</accession>
<name>A0A1T4MV06_9HYPH</name>
<organism evidence="3 4">
    <name type="scientific">Consotaella salsifontis</name>
    <dbReference type="NCBI Taxonomy" id="1365950"/>
    <lineage>
        <taxon>Bacteria</taxon>
        <taxon>Pseudomonadati</taxon>
        <taxon>Pseudomonadota</taxon>
        <taxon>Alphaproteobacteria</taxon>
        <taxon>Hyphomicrobiales</taxon>
        <taxon>Aurantimonadaceae</taxon>
        <taxon>Consotaella</taxon>
    </lineage>
</organism>
<dbReference type="OrthoDB" id="1523552at2"/>
<dbReference type="InterPro" id="IPR010865">
    <property type="entry name" value="DUF1499"/>
</dbReference>
<protein>
    <submittedName>
        <fullName evidence="3">Uncharacterized conserved protein, DUF1499 family</fullName>
    </submittedName>
</protein>
<gene>
    <name evidence="3" type="ORF">SAMN05428963_102303</name>
</gene>
<dbReference type="Proteomes" id="UP000190135">
    <property type="component" value="Unassembled WGS sequence"/>
</dbReference>
<keyword evidence="4" id="KW-1185">Reference proteome</keyword>
<proteinExistence type="predicted"/>
<evidence type="ECO:0000313" key="3">
    <source>
        <dbReference type="EMBL" id="SJZ70822.1"/>
    </source>
</evidence>
<sequence length="307" mass="32481">MSLALRYAGHRASGHYLTRRLRAPRWARRLAIFAPVLLVVAIAMYRLGAVELDALYILLALVCALSVAALMLSLMVIQCVWRKGDRGGGQAIGAMALSLLTLLPFLAGAYRWEVMPQTNFAVTGEGISVPVGSIGAPANGVAALVGEASAPVSGRRFQASAADIYSVAETVLEDKGWHVENTSSNAPPPSPPVVAPRQPADAPPDISVVPIPYDPSELEEGPNADPTAVPEADDYVVTAVARSLVFGFPSEVVIHIHEQDDETLVDMRSTSLLVPFDLGQNRYFIESFLADLDAAAAGIEGAAAAEE</sequence>